<dbReference type="Pfam" id="PF01124">
    <property type="entry name" value="MAPEG"/>
    <property type="match status" value="1"/>
</dbReference>
<organism evidence="6 7">
    <name type="scientific">Endozoicomonas numazuensis</name>
    <dbReference type="NCBI Taxonomy" id="1137799"/>
    <lineage>
        <taxon>Bacteria</taxon>
        <taxon>Pseudomonadati</taxon>
        <taxon>Pseudomonadota</taxon>
        <taxon>Gammaproteobacteria</taxon>
        <taxon>Oceanospirillales</taxon>
        <taxon>Endozoicomonadaceae</taxon>
        <taxon>Endozoicomonas</taxon>
    </lineage>
</organism>
<dbReference type="InterPro" id="IPR001129">
    <property type="entry name" value="Membr-assoc_MAPEG"/>
</dbReference>
<evidence type="ECO:0000256" key="2">
    <source>
        <dbReference type="ARBA" id="ARBA00022692"/>
    </source>
</evidence>
<dbReference type="InterPro" id="IPR023352">
    <property type="entry name" value="MAPEG-like_dom_sf"/>
</dbReference>
<accession>A0A081MZ92</accession>
<evidence type="ECO:0000256" key="1">
    <source>
        <dbReference type="ARBA" id="ARBA00004370"/>
    </source>
</evidence>
<dbReference type="OrthoDB" id="328594at2"/>
<dbReference type="SUPFAM" id="SSF161084">
    <property type="entry name" value="MAPEG domain-like"/>
    <property type="match status" value="1"/>
</dbReference>
<feature type="transmembrane region" description="Helical" evidence="5">
    <location>
        <begin position="66"/>
        <end position="84"/>
    </location>
</feature>
<keyword evidence="3 5" id="KW-1133">Transmembrane helix</keyword>
<reference evidence="6 7" key="1">
    <citation type="submission" date="2014-06" db="EMBL/GenBank/DDBJ databases">
        <title>Whole Genome Sequences of Three Symbiotic Endozoicomonas Bacteria.</title>
        <authorList>
            <person name="Neave M.J."/>
            <person name="Apprill A."/>
            <person name="Voolstra C.R."/>
        </authorList>
    </citation>
    <scope>NUCLEOTIDE SEQUENCE [LARGE SCALE GENOMIC DNA]</scope>
    <source>
        <strain evidence="6 7">DSM 25634</strain>
    </source>
</reference>
<comment type="caution">
    <text evidence="6">The sequence shown here is derived from an EMBL/GenBank/DDBJ whole genome shotgun (WGS) entry which is preliminary data.</text>
</comment>
<evidence type="ECO:0000256" key="5">
    <source>
        <dbReference type="SAM" id="Phobius"/>
    </source>
</evidence>
<dbReference type="Proteomes" id="UP000028073">
    <property type="component" value="Unassembled WGS sequence"/>
</dbReference>
<dbReference type="AlphaFoldDB" id="A0A081MZ92"/>
<evidence type="ECO:0000256" key="3">
    <source>
        <dbReference type="ARBA" id="ARBA00022989"/>
    </source>
</evidence>
<gene>
    <name evidence="6" type="ORF">GZ78_28985</name>
</gene>
<comment type="subcellular location">
    <subcellularLocation>
        <location evidence="1">Membrane</location>
    </subcellularLocation>
</comment>
<dbReference type="eggNOG" id="COG5331">
    <property type="taxonomic scope" value="Bacteria"/>
</dbReference>
<dbReference type="STRING" id="1137799.GZ78_28985"/>
<evidence type="ECO:0000256" key="4">
    <source>
        <dbReference type="ARBA" id="ARBA00023136"/>
    </source>
</evidence>
<dbReference type="EMBL" id="JOKH01000016">
    <property type="protein sequence ID" value="KEQ11515.1"/>
    <property type="molecule type" value="Genomic_DNA"/>
</dbReference>
<keyword evidence="7" id="KW-1185">Reference proteome</keyword>
<keyword evidence="4 5" id="KW-0472">Membrane</keyword>
<proteinExistence type="predicted"/>
<protein>
    <recommendedName>
        <fullName evidence="8">MAPEG family protein</fullName>
    </recommendedName>
</protein>
<feature type="transmembrane region" description="Helical" evidence="5">
    <location>
        <begin position="118"/>
        <end position="137"/>
    </location>
</feature>
<evidence type="ECO:0000313" key="6">
    <source>
        <dbReference type="EMBL" id="KEQ11515.1"/>
    </source>
</evidence>
<sequence>MTQDSIFIPFLGMMLLTFIVWIYMFIQRLVYMTANNIDPQRAISPDKFNAMVPDPVCAPGHNLRNLVELPLLFYALCIYLYLTSQVDTGYLYAAYIFLGFRVLHSFVQCTFNNVNLRFAAYIVASAALWYMMIRSIINVLSLMS</sequence>
<evidence type="ECO:0000313" key="7">
    <source>
        <dbReference type="Proteomes" id="UP000028073"/>
    </source>
</evidence>
<feature type="transmembrane region" description="Helical" evidence="5">
    <location>
        <begin position="6"/>
        <end position="26"/>
    </location>
</feature>
<dbReference type="Gene3D" id="1.20.120.550">
    <property type="entry name" value="Membrane associated eicosanoid/glutathione metabolism-like domain"/>
    <property type="match status" value="1"/>
</dbReference>
<evidence type="ECO:0008006" key="8">
    <source>
        <dbReference type="Google" id="ProtNLM"/>
    </source>
</evidence>
<dbReference type="GO" id="GO:0016020">
    <property type="term" value="C:membrane"/>
    <property type="evidence" value="ECO:0007669"/>
    <property type="project" value="UniProtKB-SubCell"/>
</dbReference>
<name>A0A081MZ92_9GAMM</name>
<keyword evidence="2 5" id="KW-0812">Transmembrane</keyword>